<sequence length="184" mass="20330">MDIAAQETVAPFYQRAQLLGPDNAMVRVTAHVDDGASRNCISLARWERYGHCLRSPLVPSTTRLGVANGRKIWPHGRWWGEVAVGGVRVAAWFEVFDCGGAFDVILGKPWLHSVRAIHNYETDELQIRMDTRDALLHNEEIPGQDSPESMKAPAIQNEQEAPSGEMLQSDAPAAMEAAVEAREV</sequence>
<comment type="caution">
    <text evidence="2">The sequence shown here is derived from an EMBL/GenBank/DDBJ whole genome shotgun (WGS) entry which is preliminary data.</text>
</comment>
<accession>A0AAD6VL59</accession>
<protein>
    <submittedName>
        <fullName evidence="2">Uncharacterized protein</fullName>
    </submittedName>
</protein>
<evidence type="ECO:0000313" key="3">
    <source>
        <dbReference type="Proteomes" id="UP001219525"/>
    </source>
</evidence>
<evidence type="ECO:0000256" key="1">
    <source>
        <dbReference type="SAM" id="MobiDB-lite"/>
    </source>
</evidence>
<dbReference type="SUPFAM" id="SSF50630">
    <property type="entry name" value="Acid proteases"/>
    <property type="match status" value="1"/>
</dbReference>
<dbReference type="InterPro" id="IPR021109">
    <property type="entry name" value="Peptidase_aspartic_dom_sf"/>
</dbReference>
<proteinExistence type="predicted"/>
<dbReference type="EMBL" id="JARJCW010000016">
    <property type="protein sequence ID" value="KAJ7216072.1"/>
    <property type="molecule type" value="Genomic_DNA"/>
</dbReference>
<dbReference type="Proteomes" id="UP001219525">
    <property type="component" value="Unassembled WGS sequence"/>
</dbReference>
<evidence type="ECO:0000313" key="2">
    <source>
        <dbReference type="EMBL" id="KAJ7216072.1"/>
    </source>
</evidence>
<dbReference type="AlphaFoldDB" id="A0AAD6VL59"/>
<reference evidence="2" key="1">
    <citation type="submission" date="2023-03" db="EMBL/GenBank/DDBJ databases">
        <title>Massive genome expansion in bonnet fungi (Mycena s.s.) driven by repeated elements and novel gene families across ecological guilds.</title>
        <authorList>
            <consortium name="Lawrence Berkeley National Laboratory"/>
            <person name="Harder C.B."/>
            <person name="Miyauchi S."/>
            <person name="Viragh M."/>
            <person name="Kuo A."/>
            <person name="Thoen E."/>
            <person name="Andreopoulos B."/>
            <person name="Lu D."/>
            <person name="Skrede I."/>
            <person name="Drula E."/>
            <person name="Henrissat B."/>
            <person name="Morin E."/>
            <person name="Kohler A."/>
            <person name="Barry K."/>
            <person name="LaButti K."/>
            <person name="Morin E."/>
            <person name="Salamov A."/>
            <person name="Lipzen A."/>
            <person name="Mereny Z."/>
            <person name="Hegedus B."/>
            <person name="Baldrian P."/>
            <person name="Stursova M."/>
            <person name="Weitz H."/>
            <person name="Taylor A."/>
            <person name="Grigoriev I.V."/>
            <person name="Nagy L.G."/>
            <person name="Martin F."/>
            <person name="Kauserud H."/>
        </authorList>
    </citation>
    <scope>NUCLEOTIDE SEQUENCE</scope>
    <source>
        <strain evidence="2">9144</strain>
    </source>
</reference>
<dbReference type="CDD" id="cd00303">
    <property type="entry name" value="retropepsin_like"/>
    <property type="match status" value="1"/>
</dbReference>
<dbReference type="Gene3D" id="2.40.70.10">
    <property type="entry name" value="Acid Proteases"/>
    <property type="match status" value="1"/>
</dbReference>
<organism evidence="2 3">
    <name type="scientific">Mycena pura</name>
    <dbReference type="NCBI Taxonomy" id="153505"/>
    <lineage>
        <taxon>Eukaryota</taxon>
        <taxon>Fungi</taxon>
        <taxon>Dikarya</taxon>
        <taxon>Basidiomycota</taxon>
        <taxon>Agaricomycotina</taxon>
        <taxon>Agaricomycetes</taxon>
        <taxon>Agaricomycetidae</taxon>
        <taxon>Agaricales</taxon>
        <taxon>Marasmiineae</taxon>
        <taxon>Mycenaceae</taxon>
        <taxon>Mycena</taxon>
    </lineage>
</organism>
<name>A0AAD6VL59_9AGAR</name>
<gene>
    <name evidence="2" type="ORF">GGX14DRAFT_359272</name>
</gene>
<keyword evidence="3" id="KW-1185">Reference proteome</keyword>
<feature type="region of interest" description="Disordered" evidence="1">
    <location>
        <begin position="140"/>
        <end position="184"/>
    </location>
</feature>